<keyword evidence="3" id="KW-1185">Reference proteome</keyword>
<reference evidence="2 3" key="1">
    <citation type="submission" date="2018-07" db="EMBL/GenBank/DDBJ databases">
        <title>Genomic Encyclopedia of Type Strains, Phase IV (KMG-IV): sequencing the most valuable type-strain genomes for metagenomic binning, comparative biology and taxonomic classification.</title>
        <authorList>
            <person name="Goeker M."/>
        </authorList>
    </citation>
    <scope>NUCLEOTIDE SEQUENCE [LARGE SCALE GENOMIC DNA]</scope>
    <source>
        <strain evidence="2 3">DSM 25281</strain>
    </source>
</reference>
<feature type="transmembrane region" description="Helical" evidence="1">
    <location>
        <begin position="131"/>
        <end position="149"/>
    </location>
</feature>
<dbReference type="InterPro" id="IPR055338">
    <property type="entry name" value="YqfX-like"/>
</dbReference>
<keyword evidence="1" id="KW-1133">Transmembrane helix</keyword>
<evidence type="ECO:0000256" key="1">
    <source>
        <dbReference type="SAM" id="Phobius"/>
    </source>
</evidence>
<evidence type="ECO:0008006" key="4">
    <source>
        <dbReference type="Google" id="ProtNLM"/>
    </source>
</evidence>
<gene>
    <name evidence="2" type="ORF">DFR59_10338</name>
</gene>
<dbReference type="AlphaFoldDB" id="A0A370GL54"/>
<feature type="transmembrane region" description="Helical" evidence="1">
    <location>
        <begin position="95"/>
        <end position="119"/>
    </location>
</feature>
<organism evidence="2 3">
    <name type="scientific">Falsibacillus pallidus</name>
    <dbReference type="NCBI Taxonomy" id="493781"/>
    <lineage>
        <taxon>Bacteria</taxon>
        <taxon>Bacillati</taxon>
        <taxon>Bacillota</taxon>
        <taxon>Bacilli</taxon>
        <taxon>Bacillales</taxon>
        <taxon>Bacillaceae</taxon>
        <taxon>Falsibacillus</taxon>
    </lineage>
</organism>
<dbReference type="PANTHER" id="PTHR40040">
    <property type="entry name" value="SMALL HYDROPHOBIC PROTEIN-RELATED"/>
    <property type="match status" value="1"/>
</dbReference>
<evidence type="ECO:0000313" key="3">
    <source>
        <dbReference type="Proteomes" id="UP000255326"/>
    </source>
</evidence>
<name>A0A370GL54_9BACI</name>
<dbReference type="PANTHER" id="PTHR40040:SF1">
    <property type="entry name" value="MEMBRANE PROTEIN"/>
    <property type="match status" value="1"/>
</dbReference>
<keyword evidence="1" id="KW-0472">Membrane</keyword>
<accession>A0A370GL54</accession>
<dbReference type="EMBL" id="QQAY01000003">
    <property type="protein sequence ID" value="RDI43976.1"/>
    <property type="molecule type" value="Genomic_DNA"/>
</dbReference>
<sequence length="150" mass="16558">MKVRGFVMEEERRHVDSIDPDLKVGGEYVDNEDRDYRSDYLEGEDTEDIKRDFDADYREETAAEIAAPVSLRRGLDYDDDRDESSGGRVMAYSGLALSIISLFVLPVLLGAAGVILGFIARRKGSDAIGSWAIGIGAVSIIIGMFVLPFF</sequence>
<evidence type="ECO:0000313" key="2">
    <source>
        <dbReference type="EMBL" id="RDI43976.1"/>
    </source>
</evidence>
<protein>
    <recommendedName>
        <fullName evidence="4">DUF308 domain-containing protein</fullName>
    </recommendedName>
</protein>
<dbReference type="Proteomes" id="UP000255326">
    <property type="component" value="Unassembled WGS sequence"/>
</dbReference>
<keyword evidence="1" id="KW-0812">Transmembrane</keyword>
<proteinExistence type="predicted"/>
<comment type="caution">
    <text evidence="2">The sequence shown here is derived from an EMBL/GenBank/DDBJ whole genome shotgun (WGS) entry which is preliminary data.</text>
</comment>